<keyword evidence="4" id="KW-1185">Reference proteome</keyword>
<dbReference type="Proteomes" id="UP000299102">
    <property type="component" value="Unassembled WGS sequence"/>
</dbReference>
<comment type="caution">
    <text evidence="3">The sequence shown here is derived from an EMBL/GenBank/DDBJ whole genome shotgun (WGS) entry which is preliminary data.</text>
</comment>
<accession>A0A4C1STT4</accession>
<gene>
    <name evidence="3" type="ORF">EVAR_3850_1</name>
</gene>
<protein>
    <recommendedName>
        <fullName evidence="5">Secreted protein</fullName>
    </recommendedName>
</protein>
<dbReference type="EMBL" id="BGZK01000014">
    <property type="protein sequence ID" value="GBP04461.1"/>
    <property type="molecule type" value="Genomic_DNA"/>
</dbReference>
<feature type="chain" id="PRO_5020040513" description="Secreted protein" evidence="2">
    <location>
        <begin position="24"/>
        <end position="146"/>
    </location>
</feature>
<feature type="compositionally biased region" description="Basic and acidic residues" evidence="1">
    <location>
        <begin position="55"/>
        <end position="68"/>
    </location>
</feature>
<reference evidence="3 4" key="1">
    <citation type="journal article" date="2019" name="Commun. Biol.">
        <title>The bagworm genome reveals a unique fibroin gene that provides high tensile strength.</title>
        <authorList>
            <person name="Kono N."/>
            <person name="Nakamura H."/>
            <person name="Ohtoshi R."/>
            <person name="Tomita M."/>
            <person name="Numata K."/>
            <person name="Arakawa K."/>
        </authorList>
    </citation>
    <scope>NUCLEOTIDE SEQUENCE [LARGE SCALE GENOMIC DNA]</scope>
</reference>
<organism evidence="3 4">
    <name type="scientific">Eumeta variegata</name>
    <name type="common">Bagworm moth</name>
    <name type="synonym">Eumeta japonica</name>
    <dbReference type="NCBI Taxonomy" id="151549"/>
    <lineage>
        <taxon>Eukaryota</taxon>
        <taxon>Metazoa</taxon>
        <taxon>Ecdysozoa</taxon>
        <taxon>Arthropoda</taxon>
        <taxon>Hexapoda</taxon>
        <taxon>Insecta</taxon>
        <taxon>Pterygota</taxon>
        <taxon>Neoptera</taxon>
        <taxon>Endopterygota</taxon>
        <taxon>Lepidoptera</taxon>
        <taxon>Glossata</taxon>
        <taxon>Ditrysia</taxon>
        <taxon>Tineoidea</taxon>
        <taxon>Psychidae</taxon>
        <taxon>Oiketicinae</taxon>
        <taxon>Eumeta</taxon>
    </lineage>
</organism>
<proteinExistence type="predicted"/>
<evidence type="ECO:0000256" key="1">
    <source>
        <dbReference type="SAM" id="MobiDB-lite"/>
    </source>
</evidence>
<sequence>MHGSAKVGHSLLLFKTFSTFVSSVGTIQFCQPNPWIGRCITPLTSAHKLKPTHRRGADRSERTVRDQKSLTGTRLSFRRPLVAGGDRSRRHRRHVPAHEYPPRYRVSARCRVVACGFRTRATRTRHGCIDALNNAALQCRIAGAFP</sequence>
<keyword evidence="2" id="KW-0732">Signal</keyword>
<name>A0A4C1STT4_EUMVA</name>
<evidence type="ECO:0000313" key="4">
    <source>
        <dbReference type="Proteomes" id="UP000299102"/>
    </source>
</evidence>
<evidence type="ECO:0008006" key="5">
    <source>
        <dbReference type="Google" id="ProtNLM"/>
    </source>
</evidence>
<evidence type="ECO:0000313" key="3">
    <source>
        <dbReference type="EMBL" id="GBP04461.1"/>
    </source>
</evidence>
<dbReference type="AlphaFoldDB" id="A0A4C1STT4"/>
<evidence type="ECO:0000256" key="2">
    <source>
        <dbReference type="SAM" id="SignalP"/>
    </source>
</evidence>
<feature type="region of interest" description="Disordered" evidence="1">
    <location>
        <begin position="48"/>
        <end position="70"/>
    </location>
</feature>
<feature type="signal peptide" evidence="2">
    <location>
        <begin position="1"/>
        <end position="23"/>
    </location>
</feature>